<keyword evidence="2" id="KW-0472">Membrane</keyword>
<organism evidence="3 4">
    <name type="scientific">Ditylenchus dipsaci</name>
    <dbReference type="NCBI Taxonomy" id="166011"/>
    <lineage>
        <taxon>Eukaryota</taxon>
        <taxon>Metazoa</taxon>
        <taxon>Ecdysozoa</taxon>
        <taxon>Nematoda</taxon>
        <taxon>Chromadorea</taxon>
        <taxon>Rhabditida</taxon>
        <taxon>Tylenchina</taxon>
        <taxon>Tylenchomorpha</taxon>
        <taxon>Sphaerularioidea</taxon>
        <taxon>Anguinidae</taxon>
        <taxon>Anguininae</taxon>
        <taxon>Ditylenchus</taxon>
    </lineage>
</organism>
<keyword evidence="1" id="KW-0560">Oxidoreductase</keyword>
<accession>A0A915E391</accession>
<dbReference type="Gene3D" id="3.40.50.720">
    <property type="entry name" value="NAD(P)-binding Rossmann-like Domain"/>
    <property type="match status" value="1"/>
</dbReference>
<proteinExistence type="predicted"/>
<dbReference type="PRINTS" id="PR00081">
    <property type="entry name" value="GDHRDH"/>
</dbReference>
<dbReference type="WBParaSite" id="jg2649">
    <property type="protein sequence ID" value="jg2649"/>
    <property type="gene ID" value="jg2649"/>
</dbReference>
<dbReference type="PANTHER" id="PTHR43157">
    <property type="entry name" value="PHOSPHATIDYLINOSITOL-GLYCAN BIOSYNTHESIS CLASS F PROTEIN-RELATED"/>
    <property type="match status" value="1"/>
</dbReference>
<dbReference type="PANTHER" id="PTHR43157:SF31">
    <property type="entry name" value="PHOSPHATIDYLINOSITOL-GLYCAN BIOSYNTHESIS CLASS F PROTEIN"/>
    <property type="match status" value="1"/>
</dbReference>
<dbReference type="GO" id="GO:0016491">
    <property type="term" value="F:oxidoreductase activity"/>
    <property type="evidence" value="ECO:0007669"/>
    <property type="project" value="UniProtKB-KW"/>
</dbReference>
<evidence type="ECO:0000256" key="1">
    <source>
        <dbReference type="ARBA" id="ARBA00023002"/>
    </source>
</evidence>
<dbReference type="SUPFAM" id="SSF51735">
    <property type="entry name" value="NAD(P)-binding Rossmann-fold domains"/>
    <property type="match status" value="1"/>
</dbReference>
<evidence type="ECO:0000256" key="2">
    <source>
        <dbReference type="SAM" id="Phobius"/>
    </source>
</evidence>
<feature type="transmembrane region" description="Helical" evidence="2">
    <location>
        <begin position="12"/>
        <end position="32"/>
    </location>
</feature>
<keyword evidence="2" id="KW-0812">Transmembrane</keyword>
<evidence type="ECO:0000313" key="4">
    <source>
        <dbReference type="WBParaSite" id="jg2649"/>
    </source>
</evidence>
<dbReference type="Proteomes" id="UP000887574">
    <property type="component" value="Unplaced"/>
</dbReference>
<keyword evidence="2" id="KW-1133">Transmembrane helix</keyword>
<name>A0A915E391_9BILA</name>
<protein>
    <submittedName>
        <fullName evidence="4">Uncharacterized protein</fullName>
    </submittedName>
</protein>
<evidence type="ECO:0000313" key="3">
    <source>
        <dbReference type="Proteomes" id="UP000887574"/>
    </source>
</evidence>
<reference evidence="4" key="1">
    <citation type="submission" date="2022-11" db="UniProtKB">
        <authorList>
            <consortium name="WormBaseParasite"/>
        </authorList>
    </citation>
    <scope>IDENTIFICATION</scope>
</reference>
<dbReference type="AlphaFoldDB" id="A0A915E391"/>
<dbReference type="InterPro" id="IPR002347">
    <property type="entry name" value="SDR_fam"/>
</dbReference>
<keyword evidence="3" id="KW-1185">Reference proteome</keyword>
<dbReference type="Pfam" id="PF00106">
    <property type="entry name" value="adh_short"/>
    <property type="match status" value="1"/>
</dbReference>
<sequence>MSSTARSNRLSYILTGAPILAVLVFILFLVLLRRWIKKFQFKEKVNGYGKVAIVTGASAGIGKQIAKELNLRQIRVYMMCRNVKKGQQVAEELHKKYGCDLSRLMVRYGDLSNFSSVRNFAQEFQRGKKAGHFGEQCGMYNHTHFQKTVDGYEMTWQSNHLGHLLLTELLLPSLVRSESGGRIVVLSSDLHLYADTVDSDICNSEEHFKKLSQTYFRTKLANAMTTVALANKFASQSGYQRLTINSCHPGVVSTSLIKGDFFQKVVRPLFCKNLEGVSGKYFSEGKVSKTHPLVKDLDACNELYRVALKECGL</sequence>
<dbReference type="InterPro" id="IPR036291">
    <property type="entry name" value="NAD(P)-bd_dom_sf"/>
</dbReference>